<feature type="region of interest" description="Disordered" evidence="1">
    <location>
        <begin position="213"/>
        <end position="244"/>
    </location>
</feature>
<feature type="chain" id="PRO_5040490632" evidence="3">
    <location>
        <begin position="20"/>
        <end position="411"/>
    </location>
</feature>
<keyword evidence="2" id="KW-1133">Transmembrane helix</keyword>
<keyword evidence="3" id="KW-0732">Signal</keyword>
<evidence type="ECO:0000256" key="2">
    <source>
        <dbReference type="SAM" id="Phobius"/>
    </source>
</evidence>
<evidence type="ECO:0000256" key="3">
    <source>
        <dbReference type="SAM" id="SignalP"/>
    </source>
</evidence>
<dbReference type="AlphaFoldDB" id="A0A9P7V2I5"/>
<keyword evidence="5" id="KW-1185">Reference proteome</keyword>
<evidence type="ECO:0000313" key="5">
    <source>
        <dbReference type="Proteomes" id="UP001049176"/>
    </source>
</evidence>
<dbReference type="OrthoDB" id="2591431at2759"/>
<dbReference type="KEGG" id="more:E1B28_001012"/>
<reference evidence="4" key="1">
    <citation type="journal article" date="2021" name="Genome Biol. Evol.">
        <title>The assembled and annotated genome of the fairy-ring fungus Marasmius oreades.</title>
        <authorList>
            <person name="Hiltunen M."/>
            <person name="Ament-Velasquez S.L."/>
            <person name="Johannesson H."/>
        </authorList>
    </citation>
    <scope>NUCLEOTIDE SEQUENCE</scope>
    <source>
        <strain evidence="4">03SP1</strain>
    </source>
</reference>
<comment type="caution">
    <text evidence="4">The sequence shown here is derived from an EMBL/GenBank/DDBJ whole genome shotgun (WGS) entry which is preliminary data.</text>
</comment>
<gene>
    <name evidence="4" type="ORF">E1B28_001012</name>
</gene>
<dbReference type="GeneID" id="66070088"/>
<organism evidence="4 5">
    <name type="scientific">Marasmius oreades</name>
    <name type="common">fairy-ring Marasmius</name>
    <dbReference type="NCBI Taxonomy" id="181124"/>
    <lineage>
        <taxon>Eukaryota</taxon>
        <taxon>Fungi</taxon>
        <taxon>Dikarya</taxon>
        <taxon>Basidiomycota</taxon>
        <taxon>Agaricomycotina</taxon>
        <taxon>Agaricomycetes</taxon>
        <taxon>Agaricomycetidae</taxon>
        <taxon>Agaricales</taxon>
        <taxon>Marasmiineae</taxon>
        <taxon>Marasmiaceae</taxon>
        <taxon>Marasmius</taxon>
    </lineage>
</organism>
<name>A0A9P7V2I5_9AGAR</name>
<feature type="region of interest" description="Disordered" evidence="1">
    <location>
        <begin position="385"/>
        <end position="411"/>
    </location>
</feature>
<accession>A0A9P7V2I5</accession>
<feature type="transmembrane region" description="Helical" evidence="2">
    <location>
        <begin position="247"/>
        <end position="272"/>
    </location>
</feature>
<keyword evidence="2" id="KW-0472">Membrane</keyword>
<dbReference type="Proteomes" id="UP001049176">
    <property type="component" value="Chromosome 1"/>
</dbReference>
<dbReference type="RefSeq" id="XP_043015611.1">
    <property type="nucleotide sequence ID" value="XM_043146906.1"/>
</dbReference>
<protein>
    <submittedName>
        <fullName evidence="4">Uncharacterized protein</fullName>
    </submittedName>
</protein>
<dbReference type="PANTHER" id="PTHR37487">
    <property type="entry name" value="CHROMOSOME 1, WHOLE GENOME SHOTGUN SEQUENCE"/>
    <property type="match status" value="1"/>
</dbReference>
<feature type="signal peptide" evidence="3">
    <location>
        <begin position="1"/>
        <end position="19"/>
    </location>
</feature>
<sequence length="411" mass="44040">MLLLTITILLGNLFTITNAFSFTHGLPTQCDSLNISWTGGTAPFYLLLTPVYGTPRNISITESTFSNGNGSFSLQLPFPQDHKFLITMSDVTGFASGGNTEVLTVGPSNGGSCNTTDPGVGFTYELNSALQQCRTFTFSGYPQAVQPVTMMGIVPGGTSFVFQPPTNSDSYDWVTNVYNGTSMIFLMVDSKGRQGGSSDIRTVSASDDVSCINSNSPSSTMIGSPTSTGTGTSPTSTPSDSKSSTPIAAIAGTVIGGLIFLAVAITLGLFFLKRRKDSRLHNRWDDGTDFRRHSERIRTDIDPAGPLYTPTPYTSNPFFSPSEVEVNNHIHGSSRSYDALPHSATDINPFTAQNVAPSISAAQKKASMAGSTSYKPSRFIVHTDAEDVPPQQEEEETVELPPVYSERKSKP</sequence>
<dbReference type="EMBL" id="CM032181">
    <property type="protein sequence ID" value="KAG7099141.1"/>
    <property type="molecule type" value="Genomic_DNA"/>
</dbReference>
<feature type="compositionally biased region" description="Low complexity" evidence="1">
    <location>
        <begin position="216"/>
        <end position="244"/>
    </location>
</feature>
<evidence type="ECO:0000313" key="4">
    <source>
        <dbReference type="EMBL" id="KAG7099141.1"/>
    </source>
</evidence>
<keyword evidence="2" id="KW-0812">Transmembrane</keyword>
<evidence type="ECO:0000256" key="1">
    <source>
        <dbReference type="SAM" id="MobiDB-lite"/>
    </source>
</evidence>
<dbReference type="CDD" id="cd12087">
    <property type="entry name" value="TM_EGFR-like"/>
    <property type="match status" value="1"/>
</dbReference>
<proteinExistence type="predicted"/>
<dbReference type="PANTHER" id="PTHR37487:SF3">
    <property type="entry name" value="CLEAVAGE_POLYADENYLATION SPECIFICITY FACTOR A SUBUNIT N-TERMINAL DOMAIN-CONTAINING PROTEIN"/>
    <property type="match status" value="1"/>
</dbReference>